<dbReference type="RefSeq" id="WP_149611887.1">
    <property type="nucleotide sequence ID" value="NZ_VTUX01000006.1"/>
</dbReference>
<proteinExistence type="predicted"/>
<sequence length="103" mass="11482">MKLVYTSENRFLVGNARNILAAKGIDVTLRNEHAASALGELPAFEAWPELWVVNDEDYDTACEALRHALSEKGTPPWRCSNCGEENDVAFDFCWCCSTDRPGT</sequence>
<dbReference type="AlphaFoldDB" id="A0A5B0WSV0"/>
<dbReference type="EMBL" id="VTUX01000006">
    <property type="protein sequence ID" value="KAA1189986.1"/>
    <property type="molecule type" value="Genomic_DNA"/>
</dbReference>
<keyword evidence="3" id="KW-0862">Zinc</keyword>
<protein>
    <submittedName>
        <fullName evidence="5">DUF2007 domain-containing protein</fullName>
    </submittedName>
</protein>
<organism evidence="5 6">
    <name type="scientific">Pseudohalioglobus sediminis</name>
    <dbReference type="NCBI Taxonomy" id="2606449"/>
    <lineage>
        <taxon>Bacteria</taxon>
        <taxon>Pseudomonadati</taxon>
        <taxon>Pseudomonadota</taxon>
        <taxon>Gammaproteobacteria</taxon>
        <taxon>Cellvibrionales</taxon>
        <taxon>Halieaceae</taxon>
        <taxon>Pseudohalioglobus</taxon>
    </lineage>
</organism>
<keyword evidence="2" id="KW-0863">Zinc-finger</keyword>
<dbReference type="InterPro" id="IPR055999">
    <property type="entry name" value="DUF7577"/>
</dbReference>
<dbReference type="Pfam" id="PF09413">
    <property type="entry name" value="DUF2007"/>
    <property type="match status" value="1"/>
</dbReference>
<evidence type="ECO:0000313" key="6">
    <source>
        <dbReference type="Proteomes" id="UP000323708"/>
    </source>
</evidence>
<dbReference type="PROSITE" id="PS50199">
    <property type="entry name" value="ZF_RANBP2_2"/>
    <property type="match status" value="1"/>
</dbReference>
<gene>
    <name evidence="5" type="ORF">F0M18_13005</name>
</gene>
<dbReference type="InterPro" id="IPR001876">
    <property type="entry name" value="Znf_RanBP2"/>
</dbReference>
<dbReference type="PROSITE" id="PS01358">
    <property type="entry name" value="ZF_RANBP2_1"/>
    <property type="match status" value="1"/>
</dbReference>
<keyword evidence="1" id="KW-0479">Metal-binding</keyword>
<accession>A0A5B0WSV0</accession>
<evidence type="ECO:0000256" key="2">
    <source>
        <dbReference type="ARBA" id="ARBA00022771"/>
    </source>
</evidence>
<evidence type="ECO:0000313" key="5">
    <source>
        <dbReference type="EMBL" id="KAA1189986.1"/>
    </source>
</evidence>
<feature type="domain" description="RanBP2-type" evidence="4">
    <location>
        <begin position="71"/>
        <end position="102"/>
    </location>
</feature>
<dbReference type="Proteomes" id="UP000323708">
    <property type="component" value="Unassembled WGS sequence"/>
</dbReference>
<evidence type="ECO:0000256" key="1">
    <source>
        <dbReference type="ARBA" id="ARBA00022723"/>
    </source>
</evidence>
<evidence type="ECO:0000259" key="4">
    <source>
        <dbReference type="PROSITE" id="PS50199"/>
    </source>
</evidence>
<dbReference type="Pfam" id="PF24463">
    <property type="entry name" value="DUF7577"/>
    <property type="match status" value="1"/>
</dbReference>
<reference evidence="5 6" key="1">
    <citation type="submission" date="2019-09" db="EMBL/GenBank/DDBJ databases">
        <authorList>
            <person name="Chen X.-Y."/>
        </authorList>
    </citation>
    <scope>NUCLEOTIDE SEQUENCE [LARGE SCALE GENOMIC DNA]</scope>
    <source>
        <strain evidence="5 6">NY5</strain>
    </source>
</reference>
<comment type="caution">
    <text evidence="5">The sequence shown here is derived from an EMBL/GenBank/DDBJ whole genome shotgun (WGS) entry which is preliminary data.</text>
</comment>
<keyword evidence="6" id="KW-1185">Reference proteome</keyword>
<name>A0A5B0WSV0_9GAMM</name>
<dbReference type="GO" id="GO:0008270">
    <property type="term" value="F:zinc ion binding"/>
    <property type="evidence" value="ECO:0007669"/>
    <property type="project" value="UniProtKB-KW"/>
</dbReference>
<evidence type="ECO:0000256" key="3">
    <source>
        <dbReference type="ARBA" id="ARBA00022833"/>
    </source>
</evidence>
<dbReference type="InterPro" id="IPR018551">
    <property type="entry name" value="DUF2007"/>
</dbReference>
<dbReference type="Gene3D" id="3.30.70.790">
    <property type="entry name" value="UreE, C-terminal domain"/>
    <property type="match status" value="1"/>
</dbReference>